<evidence type="ECO:0000313" key="3">
    <source>
        <dbReference type="Proteomes" id="UP001237823"/>
    </source>
</evidence>
<evidence type="ECO:0008006" key="4">
    <source>
        <dbReference type="Google" id="ProtNLM"/>
    </source>
</evidence>
<dbReference type="Proteomes" id="UP001237823">
    <property type="component" value="Unassembled WGS sequence"/>
</dbReference>
<organism evidence="2 3">
    <name type="scientific">Curtobacterium citri</name>
    <dbReference type="NCBI Taxonomy" id="3055139"/>
    <lineage>
        <taxon>Bacteria</taxon>
        <taxon>Bacillati</taxon>
        <taxon>Actinomycetota</taxon>
        <taxon>Actinomycetes</taxon>
        <taxon>Micrococcales</taxon>
        <taxon>Microbacteriaceae</taxon>
        <taxon>Curtobacterium</taxon>
    </lineage>
</organism>
<keyword evidence="3" id="KW-1185">Reference proteome</keyword>
<proteinExistence type="predicted"/>
<gene>
    <name evidence="2" type="ORF">QUG92_16800</name>
</gene>
<dbReference type="RefSeq" id="WP_182046286.1">
    <property type="nucleotide sequence ID" value="NZ_JAUCML010000016.1"/>
</dbReference>
<protein>
    <recommendedName>
        <fullName evidence="4">Camelysin-like metallo-endopeptidase</fullName>
    </recommendedName>
</protein>
<keyword evidence="1" id="KW-0732">Signal</keyword>
<accession>A0ABT7TB32</accession>
<comment type="caution">
    <text evidence="2">The sequence shown here is derived from an EMBL/GenBank/DDBJ whole genome shotgun (WGS) entry which is preliminary data.</text>
</comment>
<reference evidence="2 3" key="1">
    <citation type="submission" date="2023-06" db="EMBL/GenBank/DDBJ databases">
        <authorList>
            <person name="Feng G."/>
            <person name="Li J."/>
            <person name="Zhu H."/>
        </authorList>
    </citation>
    <scope>NUCLEOTIDE SEQUENCE [LARGE SCALE GENOMIC DNA]</scope>
    <source>
        <strain evidence="2 3">RHCKG23</strain>
    </source>
</reference>
<dbReference type="EMBL" id="JAUCML010000016">
    <property type="protein sequence ID" value="MDM7886771.1"/>
    <property type="molecule type" value="Genomic_DNA"/>
</dbReference>
<name>A0ABT7TB32_9MICO</name>
<feature type="signal peptide" evidence="1">
    <location>
        <begin position="1"/>
        <end position="28"/>
    </location>
</feature>
<feature type="chain" id="PRO_5045094202" description="Camelysin-like metallo-endopeptidase" evidence="1">
    <location>
        <begin position="29"/>
        <end position="198"/>
    </location>
</feature>
<evidence type="ECO:0000256" key="1">
    <source>
        <dbReference type="SAM" id="SignalP"/>
    </source>
</evidence>
<evidence type="ECO:0000313" key="2">
    <source>
        <dbReference type="EMBL" id="MDM7886771.1"/>
    </source>
</evidence>
<sequence length="198" mass="19945">MQLTQRARRTIALAVVPTAVLTSGLIIAQASYAAFSATTSNAPNSWSAGSVALSDDDSDTALFTATGLKPGDSQTSCIVVTSTGSLPSTVKLYGTSPATTNALSSSLNVSITQGTGGTFGNCSGFTPLPSGAMVWSGTLADFGTTATKASNGVGTWRTAGGSPESRTYQMTVALDPATPNSAQNGTARIGFTWEAQSS</sequence>